<organism evidence="2 3">
    <name type="scientific">Ephemerocybe angulata</name>
    <dbReference type="NCBI Taxonomy" id="980116"/>
    <lineage>
        <taxon>Eukaryota</taxon>
        <taxon>Fungi</taxon>
        <taxon>Dikarya</taxon>
        <taxon>Basidiomycota</taxon>
        <taxon>Agaricomycotina</taxon>
        <taxon>Agaricomycetes</taxon>
        <taxon>Agaricomycetidae</taxon>
        <taxon>Agaricales</taxon>
        <taxon>Agaricineae</taxon>
        <taxon>Psathyrellaceae</taxon>
        <taxon>Ephemerocybe</taxon>
    </lineage>
</organism>
<proteinExistence type="predicted"/>
<dbReference type="Proteomes" id="UP000521943">
    <property type="component" value="Unassembled WGS sequence"/>
</dbReference>
<dbReference type="AlphaFoldDB" id="A0A8H6LZ98"/>
<feature type="region of interest" description="Disordered" evidence="1">
    <location>
        <begin position="121"/>
        <end position="229"/>
    </location>
</feature>
<accession>A0A8H6LZ98</accession>
<name>A0A8H6LZ98_9AGAR</name>
<feature type="compositionally biased region" description="Basic and acidic residues" evidence="1">
    <location>
        <begin position="211"/>
        <end position="221"/>
    </location>
</feature>
<feature type="compositionally biased region" description="Low complexity" evidence="1">
    <location>
        <begin position="69"/>
        <end position="79"/>
    </location>
</feature>
<keyword evidence="3" id="KW-1185">Reference proteome</keyword>
<feature type="region of interest" description="Disordered" evidence="1">
    <location>
        <begin position="1"/>
        <end position="98"/>
    </location>
</feature>
<gene>
    <name evidence="2" type="ORF">DFP72DRAFT_576416</name>
</gene>
<feature type="region of interest" description="Disordered" evidence="1">
    <location>
        <begin position="243"/>
        <end position="271"/>
    </location>
</feature>
<evidence type="ECO:0000313" key="3">
    <source>
        <dbReference type="Proteomes" id="UP000521943"/>
    </source>
</evidence>
<dbReference type="EMBL" id="JACGCI010000071">
    <property type="protein sequence ID" value="KAF6748445.1"/>
    <property type="molecule type" value="Genomic_DNA"/>
</dbReference>
<evidence type="ECO:0000313" key="2">
    <source>
        <dbReference type="EMBL" id="KAF6748445.1"/>
    </source>
</evidence>
<comment type="caution">
    <text evidence="2">The sequence shown here is derived from an EMBL/GenBank/DDBJ whole genome shotgun (WGS) entry which is preliminary data.</text>
</comment>
<evidence type="ECO:0000256" key="1">
    <source>
        <dbReference type="SAM" id="MobiDB-lite"/>
    </source>
</evidence>
<sequence length="271" mass="28566">MRSQTSLASSYATAYGSTSPASQRSMMGGSPSSQSSQRTLKRVPVPRFSVLERRVQEDGGGGSRDGESLAESPLSLSLFPEPPTTGTPGAVVVGGGVDPFQDPRVESTAVEVLRHPAPLSVKKKSMMPTGAPHVAPLVPAKERHSKRYSTSGSIRPPQQRPAKSSSHPTMTAARGTSDPFLNQALVEASPPAPPEDEVDLGVTNPFGDQFKAADQDTKEMSGRPVSATLSVRNGRYSALAKLAVPERREGRPASRASTTSVGSNYVWGQAM</sequence>
<protein>
    <submittedName>
        <fullName evidence="2">Uncharacterized protein</fullName>
    </submittedName>
</protein>
<reference evidence="2 3" key="1">
    <citation type="submission" date="2020-07" db="EMBL/GenBank/DDBJ databases">
        <title>Comparative genomics of pyrophilous fungi reveals a link between fire events and developmental genes.</title>
        <authorList>
            <consortium name="DOE Joint Genome Institute"/>
            <person name="Steindorff A.S."/>
            <person name="Carver A."/>
            <person name="Calhoun S."/>
            <person name="Stillman K."/>
            <person name="Liu H."/>
            <person name="Lipzen A."/>
            <person name="Pangilinan J."/>
            <person name="Labutti K."/>
            <person name="Bruns T.D."/>
            <person name="Grigoriev I.V."/>
        </authorList>
    </citation>
    <scope>NUCLEOTIDE SEQUENCE [LARGE SCALE GENOMIC DNA]</scope>
    <source>
        <strain evidence="2 3">CBS 144469</strain>
    </source>
</reference>
<feature type="compositionally biased region" description="Low complexity" evidence="1">
    <location>
        <begin position="1"/>
        <end position="38"/>
    </location>
</feature>